<sequence>MQGGGDRTHRAPRAAAILGLAGTVPFILAAAMVWVEKDVAEIGRWIVVALTYGAVVLSFAGGVRWGAALDTRFGRRRQARQFTLAALPAAAGWASLLLPPLPGVGLLIAGLLLAGLWDALDTQSGRLPRWYGALRGLLTGLSLAALLSILARLVLTDAP</sequence>
<protein>
    <submittedName>
        <fullName evidence="2">DUF3429 domain-containing protein</fullName>
    </submittedName>
</protein>
<dbReference type="Proteomes" id="UP000593594">
    <property type="component" value="Chromosome"/>
</dbReference>
<keyword evidence="1" id="KW-0472">Membrane</keyword>
<proteinExistence type="predicted"/>
<keyword evidence="1" id="KW-0812">Transmembrane</keyword>
<dbReference type="KEGG" id="kmn:HW532_13015"/>
<accession>A0A7S8C5E9</accession>
<feature type="transmembrane region" description="Helical" evidence="1">
    <location>
        <begin position="104"/>
        <end position="120"/>
    </location>
</feature>
<dbReference type="AlphaFoldDB" id="A0A7S8C5E9"/>
<feature type="transmembrane region" description="Helical" evidence="1">
    <location>
        <begin position="45"/>
        <end position="67"/>
    </location>
</feature>
<evidence type="ECO:0000313" key="3">
    <source>
        <dbReference type="Proteomes" id="UP000593594"/>
    </source>
</evidence>
<dbReference type="InterPro" id="IPR021836">
    <property type="entry name" value="DUF3429"/>
</dbReference>
<dbReference type="RefSeq" id="WP_213160898.1">
    <property type="nucleotide sequence ID" value="NZ_CP058214.1"/>
</dbReference>
<dbReference type="EMBL" id="CP058214">
    <property type="protein sequence ID" value="QPC43534.1"/>
    <property type="molecule type" value="Genomic_DNA"/>
</dbReference>
<feature type="transmembrane region" description="Helical" evidence="1">
    <location>
        <begin position="12"/>
        <end position="33"/>
    </location>
</feature>
<keyword evidence="1" id="KW-1133">Transmembrane helix</keyword>
<evidence type="ECO:0000313" key="2">
    <source>
        <dbReference type="EMBL" id="QPC43534.1"/>
    </source>
</evidence>
<dbReference type="PANTHER" id="PTHR15887:SF1">
    <property type="entry name" value="TRANSMEMBRANE PROTEIN 69"/>
    <property type="match status" value="1"/>
</dbReference>
<keyword evidence="3" id="KW-1185">Reference proteome</keyword>
<gene>
    <name evidence="2" type="ORF">HW532_13015</name>
</gene>
<evidence type="ECO:0000256" key="1">
    <source>
        <dbReference type="SAM" id="Phobius"/>
    </source>
</evidence>
<dbReference type="PANTHER" id="PTHR15887">
    <property type="entry name" value="TRANSMEMBRANE PROTEIN 69"/>
    <property type="match status" value="1"/>
</dbReference>
<reference evidence="2 3" key="1">
    <citation type="submission" date="2020-06" db="EMBL/GenBank/DDBJ databases">
        <title>Genome sequence of 2 isolates from Red Sea Mangroves.</title>
        <authorList>
            <person name="Sefrji F."/>
            <person name="Michoud G."/>
            <person name="Merlino G."/>
            <person name="Daffonchio D."/>
        </authorList>
    </citation>
    <scope>NUCLEOTIDE SEQUENCE [LARGE SCALE GENOMIC DNA]</scope>
    <source>
        <strain evidence="2 3">R1DC25</strain>
    </source>
</reference>
<dbReference type="Pfam" id="PF11911">
    <property type="entry name" value="DUF3429"/>
    <property type="match status" value="1"/>
</dbReference>
<organism evidence="2 3">
    <name type="scientific">Kaustia mangrovi</name>
    <dbReference type="NCBI Taxonomy" id="2593653"/>
    <lineage>
        <taxon>Bacteria</taxon>
        <taxon>Pseudomonadati</taxon>
        <taxon>Pseudomonadota</taxon>
        <taxon>Alphaproteobacteria</taxon>
        <taxon>Hyphomicrobiales</taxon>
        <taxon>Parvibaculaceae</taxon>
        <taxon>Kaustia</taxon>
    </lineage>
</organism>
<feature type="transmembrane region" description="Helical" evidence="1">
    <location>
        <begin position="132"/>
        <end position="155"/>
    </location>
</feature>
<name>A0A7S8C5E9_9HYPH</name>